<comment type="caution">
    <text evidence="2">The sequence shown here is derived from an EMBL/GenBank/DDBJ whole genome shotgun (WGS) entry which is preliminary data.</text>
</comment>
<sequence>MTKLYLFSKKVHRFLVVFIAVIGLSMSVSGMVLKYPFISEKLTFIDLGMVRYIHNNLSPFFAIVFLLMMFTGIVMYIFPLTRNK</sequence>
<feature type="transmembrane region" description="Helical" evidence="1">
    <location>
        <begin position="57"/>
        <end position="78"/>
    </location>
</feature>
<proteinExistence type="predicted"/>
<organism evidence="2 3">
    <name type="scientific">Candidatus Roizmanbacteria bacterium GW2011_GWC2_35_12</name>
    <dbReference type="NCBI Taxonomy" id="1618485"/>
    <lineage>
        <taxon>Bacteria</taxon>
        <taxon>Candidatus Roizmaniibacteriota</taxon>
    </lineage>
</organism>
<evidence type="ECO:0000313" key="2">
    <source>
        <dbReference type="EMBL" id="KKP67014.1"/>
    </source>
</evidence>
<name>A0A0G0BC89_9BACT</name>
<evidence type="ECO:0000313" key="3">
    <source>
        <dbReference type="Proteomes" id="UP000034127"/>
    </source>
</evidence>
<evidence type="ECO:0000256" key="1">
    <source>
        <dbReference type="SAM" id="Phobius"/>
    </source>
</evidence>
<dbReference type="Proteomes" id="UP000034127">
    <property type="component" value="Unassembled WGS sequence"/>
</dbReference>
<keyword evidence="1" id="KW-0472">Membrane</keyword>
<keyword evidence="1" id="KW-1133">Transmembrane helix</keyword>
<gene>
    <name evidence="2" type="ORF">UR63_C0024G0003</name>
</gene>
<accession>A0A0G0BC89</accession>
<dbReference type="EMBL" id="LBPX01000024">
    <property type="protein sequence ID" value="KKP67014.1"/>
    <property type="molecule type" value="Genomic_DNA"/>
</dbReference>
<keyword evidence="1" id="KW-0812">Transmembrane</keyword>
<reference evidence="2 3" key="1">
    <citation type="journal article" date="2015" name="Nature">
        <title>rRNA introns, odd ribosomes, and small enigmatic genomes across a large radiation of phyla.</title>
        <authorList>
            <person name="Brown C.T."/>
            <person name="Hug L.A."/>
            <person name="Thomas B.C."/>
            <person name="Sharon I."/>
            <person name="Castelle C.J."/>
            <person name="Singh A."/>
            <person name="Wilkins M.J."/>
            <person name="Williams K.H."/>
            <person name="Banfield J.F."/>
        </authorList>
    </citation>
    <scope>NUCLEOTIDE SEQUENCE [LARGE SCALE GENOMIC DNA]</scope>
</reference>
<dbReference type="AlphaFoldDB" id="A0A0G0BC89"/>
<feature type="transmembrane region" description="Helical" evidence="1">
    <location>
        <begin position="12"/>
        <end position="37"/>
    </location>
</feature>
<protein>
    <submittedName>
        <fullName evidence="2">Uncharacterized protein</fullName>
    </submittedName>
</protein>